<dbReference type="InterPro" id="IPR036779">
    <property type="entry name" value="LysM_dom_sf"/>
</dbReference>
<evidence type="ECO:0000259" key="5">
    <source>
        <dbReference type="PROSITE" id="PS51782"/>
    </source>
</evidence>
<dbReference type="InterPro" id="IPR000119">
    <property type="entry name" value="Hist_DNA-bd"/>
</dbReference>
<dbReference type="EMBL" id="QSTW01000035">
    <property type="protein sequence ID" value="RGM84946.1"/>
    <property type="molecule type" value="Genomic_DNA"/>
</dbReference>
<dbReference type="InterPro" id="IPR010992">
    <property type="entry name" value="IHF-like_DNA-bd_dom_sf"/>
</dbReference>
<keyword evidence="4" id="KW-1133">Transmembrane helix</keyword>
<sequence length="381" mass="41985">MNDKIILHELVDLFARKSQLSQADAALFAKEFLSLIEEALARDKYVKVKGLGTFKLITVDATEETIPSGQETTDSQSHTRVSFIPETGLKDLVNKPFAHFQPVLLKDEVHFTDLPEGETGVEAQETVTEEEKAGETDVVIESPTEPATEETDEVLPQTEAASPIEEEPVQASITEKVVSEKEEVKEKQEDTLPEKEERIPAADLTPSGKEANVPWCMIASILLAGIFIGGIVTWVLTSGRRYIPEQVVEKLMNETQKTPAPVVVSDSLQLADTLVVKTDSSLVQKKDTLKTVAKKEEKTPVASTSVPKRETLADTVEYQITGSQGSYTLKPGESLVRVALKFYGNKKLWPYLVKHNKAIIKNPDNVPVGTTIQIPQLTPKK</sequence>
<dbReference type="Proteomes" id="UP000260814">
    <property type="component" value="Unassembled WGS sequence"/>
</dbReference>
<keyword evidence="2" id="KW-0238">DNA-binding</keyword>
<dbReference type="Gene3D" id="3.10.350.10">
    <property type="entry name" value="LysM domain"/>
    <property type="match status" value="1"/>
</dbReference>
<feature type="domain" description="LysM" evidence="5">
    <location>
        <begin position="325"/>
        <end position="374"/>
    </location>
</feature>
<protein>
    <recommendedName>
        <fullName evidence="5">LysM domain-containing protein</fullName>
    </recommendedName>
</protein>
<dbReference type="GO" id="GO:0030527">
    <property type="term" value="F:structural constituent of chromatin"/>
    <property type="evidence" value="ECO:0007669"/>
    <property type="project" value="InterPro"/>
</dbReference>
<organism evidence="6 7">
    <name type="scientific">Phocaeicola plebeius</name>
    <dbReference type="NCBI Taxonomy" id="310297"/>
    <lineage>
        <taxon>Bacteria</taxon>
        <taxon>Pseudomonadati</taxon>
        <taxon>Bacteroidota</taxon>
        <taxon>Bacteroidia</taxon>
        <taxon>Bacteroidales</taxon>
        <taxon>Bacteroidaceae</taxon>
        <taxon>Phocaeicola</taxon>
    </lineage>
</organism>
<dbReference type="RefSeq" id="WP_117702971.1">
    <property type="nucleotide sequence ID" value="NZ_QSTW01000035.1"/>
</dbReference>
<evidence type="ECO:0000313" key="6">
    <source>
        <dbReference type="EMBL" id="RGM84946.1"/>
    </source>
</evidence>
<dbReference type="GO" id="GO:0003677">
    <property type="term" value="F:DNA binding"/>
    <property type="evidence" value="ECO:0007669"/>
    <property type="project" value="UniProtKB-KW"/>
</dbReference>
<evidence type="ECO:0000313" key="7">
    <source>
        <dbReference type="Proteomes" id="UP000260814"/>
    </source>
</evidence>
<gene>
    <name evidence="6" type="ORF">DXB87_16540</name>
</gene>
<dbReference type="SMART" id="SM00411">
    <property type="entry name" value="BHL"/>
    <property type="match status" value="1"/>
</dbReference>
<dbReference type="PROSITE" id="PS51782">
    <property type="entry name" value="LYSM"/>
    <property type="match status" value="1"/>
</dbReference>
<dbReference type="SMART" id="SM00257">
    <property type="entry name" value="LysM"/>
    <property type="match status" value="1"/>
</dbReference>
<evidence type="ECO:0000256" key="1">
    <source>
        <dbReference type="ARBA" id="ARBA00010529"/>
    </source>
</evidence>
<keyword evidence="4" id="KW-0812">Transmembrane</keyword>
<evidence type="ECO:0000256" key="3">
    <source>
        <dbReference type="RuleBase" id="RU003939"/>
    </source>
</evidence>
<dbReference type="AlphaFoldDB" id="A0A3E4Z3X8"/>
<comment type="similarity">
    <text evidence="1 3">Belongs to the bacterial histone-like protein family.</text>
</comment>
<proteinExistence type="inferred from homology"/>
<evidence type="ECO:0000256" key="2">
    <source>
        <dbReference type="ARBA" id="ARBA00023125"/>
    </source>
</evidence>
<dbReference type="SUPFAM" id="SSF47729">
    <property type="entry name" value="IHF-like DNA-binding proteins"/>
    <property type="match status" value="1"/>
</dbReference>
<accession>A0A3E4Z3X8</accession>
<feature type="transmembrane region" description="Helical" evidence="4">
    <location>
        <begin position="217"/>
        <end position="236"/>
    </location>
</feature>
<reference evidence="6 7" key="1">
    <citation type="submission" date="2018-08" db="EMBL/GenBank/DDBJ databases">
        <title>A genome reference for cultivated species of the human gut microbiota.</title>
        <authorList>
            <person name="Zou Y."/>
            <person name="Xue W."/>
            <person name="Luo G."/>
        </authorList>
    </citation>
    <scope>NUCLEOTIDE SEQUENCE [LARGE SCALE GENOMIC DNA]</scope>
    <source>
        <strain evidence="6 7">OM06-2</strain>
    </source>
</reference>
<dbReference type="Pfam" id="PF00216">
    <property type="entry name" value="Bac_DNA_binding"/>
    <property type="match status" value="1"/>
</dbReference>
<keyword evidence="4" id="KW-0472">Membrane</keyword>
<dbReference type="PANTHER" id="PTHR33175">
    <property type="entry name" value="DNA-BINDING PROTEIN HU"/>
    <property type="match status" value="1"/>
</dbReference>
<dbReference type="Gene3D" id="4.10.520.10">
    <property type="entry name" value="IHF-like DNA-binding proteins"/>
    <property type="match status" value="1"/>
</dbReference>
<dbReference type="GO" id="GO:0005829">
    <property type="term" value="C:cytosol"/>
    <property type="evidence" value="ECO:0007669"/>
    <property type="project" value="TreeGrafter"/>
</dbReference>
<evidence type="ECO:0000256" key="4">
    <source>
        <dbReference type="SAM" id="Phobius"/>
    </source>
</evidence>
<comment type="caution">
    <text evidence="6">The sequence shown here is derived from an EMBL/GenBank/DDBJ whole genome shotgun (WGS) entry which is preliminary data.</text>
</comment>
<dbReference type="InterPro" id="IPR018392">
    <property type="entry name" value="LysM"/>
</dbReference>
<name>A0A3E4Z3X8_9BACT</name>
<dbReference type="PANTHER" id="PTHR33175:SF2">
    <property type="entry name" value="INTEGRATION HOST FACTOR SUBUNIT ALPHA"/>
    <property type="match status" value="1"/>
</dbReference>